<proteinExistence type="predicted"/>
<reference evidence="1 2" key="1">
    <citation type="journal article" date="2019" name="Commun. Biol.">
        <title>The bagworm genome reveals a unique fibroin gene that provides high tensile strength.</title>
        <authorList>
            <person name="Kono N."/>
            <person name="Nakamura H."/>
            <person name="Ohtoshi R."/>
            <person name="Tomita M."/>
            <person name="Numata K."/>
            <person name="Arakawa K."/>
        </authorList>
    </citation>
    <scope>NUCLEOTIDE SEQUENCE [LARGE SCALE GENOMIC DNA]</scope>
</reference>
<evidence type="ECO:0000313" key="1">
    <source>
        <dbReference type="EMBL" id="GBP61697.1"/>
    </source>
</evidence>
<comment type="caution">
    <text evidence="1">The sequence shown here is derived from an EMBL/GenBank/DDBJ whole genome shotgun (WGS) entry which is preliminary data.</text>
</comment>
<keyword evidence="2" id="KW-1185">Reference proteome</keyword>
<dbReference type="OrthoDB" id="411823at2759"/>
<accession>A0A4C1XHK8</accession>
<dbReference type="Proteomes" id="UP000299102">
    <property type="component" value="Unassembled WGS sequence"/>
</dbReference>
<organism evidence="1 2">
    <name type="scientific">Eumeta variegata</name>
    <name type="common">Bagworm moth</name>
    <name type="synonym">Eumeta japonica</name>
    <dbReference type="NCBI Taxonomy" id="151549"/>
    <lineage>
        <taxon>Eukaryota</taxon>
        <taxon>Metazoa</taxon>
        <taxon>Ecdysozoa</taxon>
        <taxon>Arthropoda</taxon>
        <taxon>Hexapoda</taxon>
        <taxon>Insecta</taxon>
        <taxon>Pterygota</taxon>
        <taxon>Neoptera</taxon>
        <taxon>Endopterygota</taxon>
        <taxon>Lepidoptera</taxon>
        <taxon>Glossata</taxon>
        <taxon>Ditrysia</taxon>
        <taxon>Tineoidea</taxon>
        <taxon>Psychidae</taxon>
        <taxon>Oiketicinae</taxon>
        <taxon>Eumeta</taxon>
    </lineage>
</organism>
<sequence>MDRGYTVYPGKLSWKQSSLRETQDRKCMRRSRRKSQLFFYKYDPACSTTPIDCWGHPVKDPEEMSGSERSEAKSS</sequence>
<gene>
    <name evidence="1" type="ORF">EVAR_43635_1</name>
</gene>
<dbReference type="AlphaFoldDB" id="A0A4C1XHK8"/>
<name>A0A4C1XHK8_EUMVA</name>
<protein>
    <submittedName>
        <fullName evidence="1">Uncharacterized protein</fullName>
    </submittedName>
</protein>
<dbReference type="EMBL" id="BGZK01000819">
    <property type="protein sequence ID" value="GBP61697.1"/>
    <property type="molecule type" value="Genomic_DNA"/>
</dbReference>
<evidence type="ECO:0000313" key="2">
    <source>
        <dbReference type="Proteomes" id="UP000299102"/>
    </source>
</evidence>